<proteinExistence type="predicted"/>
<dbReference type="EMBL" id="LR031571">
    <property type="protein sequence ID" value="VDC74809.1"/>
    <property type="molecule type" value="Genomic_DNA"/>
</dbReference>
<gene>
    <name evidence="1" type="ORF">BRAA01T01311Z</name>
</gene>
<sequence length="105" mass="12092">MGVDTLWVDGKDCVGFTKDEFRWTFIEIQIMVCITRNMFMVSPTGKLLACCCYCSFIECFRRKYFLLSLFLNRTLLAKGSKLFTIAFLATGQSWAITSELKQDNT</sequence>
<accession>A0A3P5Z7P2</accession>
<reference evidence="1" key="1">
    <citation type="submission" date="2018-11" db="EMBL/GenBank/DDBJ databases">
        <authorList>
            <consortium name="Genoscope - CEA"/>
            <person name="William W."/>
        </authorList>
    </citation>
    <scope>NUCLEOTIDE SEQUENCE</scope>
</reference>
<organism evidence="1">
    <name type="scientific">Brassica campestris</name>
    <name type="common">Field mustard</name>
    <dbReference type="NCBI Taxonomy" id="3711"/>
    <lineage>
        <taxon>Eukaryota</taxon>
        <taxon>Viridiplantae</taxon>
        <taxon>Streptophyta</taxon>
        <taxon>Embryophyta</taxon>
        <taxon>Tracheophyta</taxon>
        <taxon>Spermatophyta</taxon>
        <taxon>Magnoliopsida</taxon>
        <taxon>eudicotyledons</taxon>
        <taxon>Gunneridae</taxon>
        <taxon>Pentapetalae</taxon>
        <taxon>rosids</taxon>
        <taxon>malvids</taxon>
        <taxon>Brassicales</taxon>
        <taxon>Brassicaceae</taxon>
        <taxon>Brassiceae</taxon>
        <taxon>Brassica</taxon>
    </lineage>
</organism>
<evidence type="ECO:0000313" key="1">
    <source>
        <dbReference type="EMBL" id="VDC74809.1"/>
    </source>
</evidence>
<protein>
    <submittedName>
        <fullName evidence="1">Uncharacterized protein</fullName>
    </submittedName>
</protein>
<dbReference type="AlphaFoldDB" id="A0A3P5Z7P2"/>
<name>A0A3P5Z7P2_BRACM</name>